<keyword evidence="1" id="KW-0732">Signal</keyword>
<evidence type="ECO:0000256" key="1">
    <source>
        <dbReference type="SAM" id="SignalP"/>
    </source>
</evidence>
<dbReference type="Proteomes" id="UP001175227">
    <property type="component" value="Unassembled WGS sequence"/>
</dbReference>
<dbReference type="AlphaFoldDB" id="A0AA39PQE4"/>
<keyword evidence="3" id="KW-1185">Reference proteome</keyword>
<comment type="caution">
    <text evidence="2">The sequence shown here is derived from an EMBL/GenBank/DDBJ whole genome shotgun (WGS) entry which is preliminary data.</text>
</comment>
<feature type="signal peptide" evidence="1">
    <location>
        <begin position="1"/>
        <end position="19"/>
    </location>
</feature>
<proteinExistence type="predicted"/>
<evidence type="ECO:0000313" key="2">
    <source>
        <dbReference type="EMBL" id="KAK0487759.1"/>
    </source>
</evidence>
<evidence type="ECO:0008006" key="4">
    <source>
        <dbReference type="Google" id="ProtNLM"/>
    </source>
</evidence>
<dbReference type="EMBL" id="JAUEPR010000003">
    <property type="protein sequence ID" value="KAK0487759.1"/>
    <property type="molecule type" value="Genomic_DNA"/>
</dbReference>
<protein>
    <recommendedName>
        <fullName evidence="4">Secreted protein</fullName>
    </recommendedName>
</protein>
<feature type="chain" id="PRO_5041463110" description="Secreted protein" evidence="1">
    <location>
        <begin position="20"/>
        <end position="286"/>
    </location>
</feature>
<organism evidence="2 3">
    <name type="scientific">Armillaria novae-zelandiae</name>
    <dbReference type="NCBI Taxonomy" id="153914"/>
    <lineage>
        <taxon>Eukaryota</taxon>
        <taxon>Fungi</taxon>
        <taxon>Dikarya</taxon>
        <taxon>Basidiomycota</taxon>
        <taxon>Agaricomycotina</taxon>
        <taxon>Agaricomycetes</taxon>
        <taxon>Agaricomycetidae</taxon>
        <taxon>Agaricales</taxon>
        <taxon>Marasmiineae</taxon>
        <taxon>Physalacriaceae</taxon>
        <taxon>Armillaria</taxon>
    </lineage>
</organism>
<gene>
    <name evidence="2" type="ORF">IW261DRAFT_1558803</name>
</gene>
<reference evidence="2" key="1">
    <citation type="submission" date="2023-06" db="EMBL/GenBank/DDBJ databases">
        <authorList>
            <consortium name="Lawrence Berkeley National Laboratory"/>
            <person name="Ahrendt S."/>
            <person name="Sahu N."/>
            <person name="Indic B."/>
            <person name="Wong-Bajracharya J."/>
            <person name="Merenyi Z."/>
            <person name="Ke H.-M."/>
            <person name="Monk M."/>
            <person name="Kocsube S."/>
            <person name="Drula E."/>
            <person name="Lipzen A."/>
            <person name="Balint B."/>
            <person name="Henrissat B."/>
            <person name="Andreopoulos B."/>
            <person name="Martin F.M."/>
            <person name="Harder C.B."/>
            <person name="Rigling D."/>
            <person name="Ford K.L."/>
            <person name="Foster G.D."/>
            <person name="Pangilinan J."/>
            <person name="Papanicolaou A."/>
            <person name="Barry K."/>
            <person name="LaButti K."/>
            <person name="Viragh M."/>
            <person name="Koriabine M."/>
            <person name="Yan M."/>
            <person name="Riley R."/>
            <person name="Champramary S."/>
            <person name="Plett K.L."/>
            <person name="Tsai I.J."/>
            <person name="Slot J."/>
            <person name="Sipos G."/>
            <person name="Plett J."/>
            <person name="Nagy L.G."/>
            <person name="Grigoriev I.V."/>
        </authorList>
    </citation>
    <scope>NUCLEOTIDE SEQUENCE</scope>
    <source>
        <strain evidence="2">ICMP 16352</strain>
    </source>
</reference>
<sequence length="286" mass="31837">MRLSCMWFLLSIFSLRATAWQSLETYIAAVNKFGLDFVNPAPIVEHGNASTLADNVVGRIDITINFVGQELNIEYLYGLFLEGATANTTQLIGTPVTTVPQTLVVEQPVVFVRFITDLLFRTTVKVTSYDAILRRWSEFWDYYIPLLVPKTAEELMAANAAGVDDTNSTDVVVHRAAADICTEAQTYCLGENQQYELYKKCVHFLTKEVPFGENANRLLSICPQDPDVHCPLNVGLPGADYCSKPGIPTLDRTFPDRLLAVPRNYTDIVLNPPFNESLIAYTASAQ</sequence>
<name>A0AA39PQE4_9AGAR</name>
<evidence type="ECO:0000313" key="3">
    <source>
        <dbReference type="Proteomes" id="UP001175227"/>
    </source>
</evidence>
<accession>A0AA39PQE4</accession>